<evidence type="ECO:0000256" key="6">
    <source>
        <dbReference type="SAM" id="Phobius"/>
    </source>
</evidence>
<evidence type="ECO:0000256" key="1">
    <source>
        <dbReference type="ARBA" id="ARBA00004141"/>
    </source>
</evidence>
<dbReference type="GO" id="GO:0015205">
    <property type="term" value="F:nucleobase transmembrane transporter activity"/>
    <property type="evidence" value="ECO:0007669"/>
    <property type="project" value="TreeGrafter"/>
</dbReference>
<evidence type="ECO:0000256" key="5">
    <source>
        <dbReference type="ARBA" id="ARBA00023136"/>
    </source>
</evidence>
<feature type="transmembrane region" description="Helical" evidence="6">
    <location>
        <begin position="71"/>
        <end position="98"/>
    </location>
</feature>
<dbReference type="CDD" id="cd11482">
    <property type="entry name" value="SLC-NCS1sbd_NRT1-like"/>
    <property type="match status" value="1"/>
</dbReference>
<protein>
    <submittedName>
        <fullName evidence="7">Cytosine-purine permease</fullName>
    </submittedName>
</protein>
<evidence type="ECO:0000256" key="3">
    <source>
        <dbReference type="ARBA" id="ARBA00022692"/>
    </source>
</evidence>
<dbReference type="EMBL" id="JH795863">
    <property type="protein sequence ID" value="EJU01818.1"/>
    <property type="molecule type" value="Genomic_DNA"/>
</dbReference>
<keyword evidence="8" id="KW-1185">Reference proteome</keyword>
<feature type="transmembrane region" description="Helical" evidence="6">
    <location>
        <begin position="202"/>
        <end position="224"/>
    </location>
</feature>
<dbReference type="InterPro" id="IPR001248">
    <property type="entry name" value="Pur-cyt_permease"/>
</dbReference>
<organism evidence="7 8">
    <name type="scientific">Dacryopinax primogenitus (strain DJM 731)</name>
    <name type="common">Brown rot fungus</name>
    <dbReference type="NCBI Taxonomy" id="1858805"/>
    <lineage>
        <taxon>Eukaryota</taxon>
        <taxon>Fungi</taxon>
        <taxon>Dikarya</taxon>
        <taxon>Basidiomycota</taxon>
        <taxon>Agaricomycotina</taxon>
        <taxon>Dacrymycetes</taxon>
        <taxon>Dacrymycetales</taxon>
        <taxon>Dacrymycetaceae</taxon>
        <taxon>Dacryopinax</taxon>
    </lineage>
</organism>
<evidence type="ECO:0000313" key="7">
    <source>
        <dbReference type="EMBL" id="EJU01818.1"/>
    </source>
</evidence>
<evidence type="ECO:0000256" key="4">
    <source>
        <dbReference type="ARBA" id="ARBA00022989"/>
    </source>
</evidence>
<keyword evidence="4 6" id="KW-1133">Transmembrane helix</keyword>
<dbReference type="PANTHER" id="PTHR30618:SF0">
    <property type="entry name" value="PURINE-URACIL PERMEASE NCS1"/>
    <property type="match status" value="1"/>
</dbReference>
<feature type="transmembrane region" description="Helical" evidence="6">
    <location>
        <begin position="328"/>
        <end position="349"/>
    </location>
</feature>
<feature type="transmembrane region" description="Helical" evidence="6">
    <location>
        <begin position="119"/>
        <end position="141"/>
    </location>
</feature>
<dbReference type="Pfam" id="PF02133">
    <property type="entry name" value="Transp_cyt_pur"/>
    <property type="match status" value="1"/>
</dbReference>
<dbReference type="PANTHER" id="PTHR30618">
    <property type="entry name" value="NCS1 FAMILY PURINE/PYRIMIDINE TRANSPORTER"/>
    <property type="match status" value="1"/>
</dbReference>
<reference evidence="7 8" key="1">
    <citation type="journal article" date="2012" name="Science">
        <title>The Paleozoic origin of enzymatic lignin decomposition reconstructed from 31 fungal genomes.</title>
        <authorList>
            <person name="Floudas D."/>
            <person name="Binder M."/>
            <person name="Riley R."/>
            <person name="Barry K."/>
            <person name="Blanchette R.A."/>
            <person name="Henrissat B."/>
            <person name="Martinez A.T."/>
            <person name="Otillar R."/>
            <person name="Spatafora J.W."/>
            <person name="Yadav J.S."/>
            <person name="Aerts A."/>
            <person name="Benoit I."/>
            <person name="Boyd A."/>
            <person name="Carlson A."/>
            <person name="Copeland A."/>
            <person name="Coutinho P.M."/>
            <person name="de Vries R.P."/>
            <person name="Ferreira P."/>
            <person name="Findley K."/>
            <person name="Foster B."/>
            <person name="Gaskell J."/>
            <person name="Glotzer D."/>
            <person name="Gorecki P."/>
            <person name="Heitman J."/>
            <person name="Hesse C."/>
            <person name="Hori C."/>
            <person name="Igarashi K."/>
            <person name="Jurgens J.A."/>
            <person name="Kallen N."/>
            <person name="Kersten P."/>
            <person name="Kohler A."/>
            <person name="Kuees U."/>
            <person name="Kumar T.K.A."/>
            <person name="Kuo A."/>
            <person name="LaButti K."/>
            <person name="Larrondo L.F."/>
            <person name="Lindquist E."/>
            <person name="Ling A."/>
            <person name="Lombard V."/>
            <person name="Lucas S."/>
            <person name="Lundell T."/>
            <person name="Martin R."/>
            <person name="McLaughlin D.J."/>
            <person name="Morgenstern I."/>
            <person name="Morin E."/>
            <person name="Murat C."/>
            <person name="Nagy L.G."/>
            <person name="Nolan M."/>
            <person name="Ohm R.A."/>
            <person name="Patyshakuliyeva A."/>
            <person name="Rokas A."/>
            <person name="Ruiz-Duenas F.J."/>
            <person name="Sabat G."/>
            <person name="Salamov A."/>
            <person name="Samejima M."/>
            <person name="Schmutz J."/>
            <person name="Slot J.C."/>
            <person name="St John F."/>
            <person name="Stenlid J."/>
            <person name="Sun H."/>
            <person name="Sun S."/>
            <person name="Syed K."/>
            <person name="Tsang A."/>
            <person name="Wiebenga A."/>
            <person name="Young D."/>
            <person name="Pisabarro A."/>
            <person name="Eastwood D.C."/>
            <person name="Martin F."/>
            <person name="Cullen D."/>
            <person name="Grigoriev I.V."/>
            <person name="Hibbett D.S."/>
        </authorList>
    </citation>
    <scope>NUCLEOTIDE SEQUENCE [LARGE SCALE GENOMIC DNA]</scope>
    <source>
        <strain evidence="7 8">DJM-731 SS1</strain>
    </source>
</reference>
<dbReference type="InterPro" id="IPR012681">
    <property type="entry name" value="NCS1"/>
</dbReference>
<dbReference type="HOGENOM" id="CLU_021555_4_1_1"/>
<sequence length="520" mass="58012">MSWLTSKFRALGDRQSWALHPEPSFLAPNSKLSNRDMDPTPPEKRTWKMVNFTTYWISDTFNVASWDQASALLTLGMSAGQALACIFVGNLIISWAITATGTIGARHHVPFPVLNRSSFGFYLSYFSIIGRCILACFWQGIQTATSGECVYQMIRAIWPSFEDFPNHLPSSANITSANLLAYFIYWAFQFPWVLIPTHKLRWLFALKSVLVIICGFSMMIWAFIRAGGAGPIFLQPATLSGSKLAWAWLAGLQSVLGTYSTLSVNIPDFTRMARAPRDQYVQLIVTPISFTIIALQGIVVTSTGYILYGDYYWDPLRLMNNWDNRAATFFAAFAFAVATLGTNIGANSISAANDFTALLPRWFNIRRGQVLCAIIGAWVIIPWEILANFMSGYTVFLGPICAIMVVDYWFIRGQKLDVPALYDPNGKYRSTAGVNWRAVAALVVSIPPNLPGLINAINPSIPVWGGVYPRALISYLQFFLAAVTYFIVCKIFPPLQTFVPETITGEEEYPSTPSDERDEK</sequence>
<feature type="transmembrane region" description="Helical" evidence="6">
    <location>
        <begin position="174"/>
        <end position="195"/>
    </location>
</feature>
<dbReference type="InterPro" id="IPR045225">
    <property type="entry name" value="Uracil/uridine/allantoin_perm"/>
</dbReference>
<feature type="transmembrane region" description="Helical" evidence="6">
    <location>
        <begin position="283"/>
        <end position="308"/>
    </location>
</feature>
<dbReference type="OrthoDB" id="2018619at2759"/>
<gene>
    <name evidence="7" type="ORF">DACRYDRAFT_52402</name>
</gene>
<dbReference type="GeneID" id="63690167"/>
<keyword evidence="3 6" id="KW-0812">Transmembrane</keyword>
<dbReference type="Gene3D" id="1.10.4160.10">
    <property type="entry name" value="Hydantoin permease"/>
    <property type="match status" value="1"/>
</dbReference>
<comment type="similarity">
    <text evidence="2">Belongs to the purine-cytosine permease (2.A.39) family.</text>
</comment>
<feature type="transmembrane region" description="Helical" evidence="6">
    <location>
        <begin position="393"/>
        <end position="411"/>
    </location>
</feature>
<feature type="transmembrane region" description="Helical" evidence="6">
    <location>
        <begin position="470"/>
        <end position="488"/>
    </location>
</feature>
<dbReference type="GO" id="GO:0005886">
    <property type="term" value="C:plasma membrane"/>
    <property type="evidence" value="ECO:0007669"/>
    <property type="project" value="TreeGrafter"/>
</dbReference>
<name>M5GCK0_DACPD</name>
<dbReference type="AlphaFoldDB" id="M5GCK0"/>
<feature type="transmembrane region" description="Helical" evidence="6">
    <location>
        <begin position="432"/>
        <end position="450"/>
    </location>
</feature>
<dbReference type="FunFam" id="1.10.4160.10:FF:000001">
    <property type="entry name" value="Uracil permease, putative"/>
    <property type="match status" value="1"/>
</dbReference>
<dbReference type="OMA" id="RWHILYV"/>
<accession>M5GCK0</accession>
<comment type="subcellular location">
    <subcellularLocation>
        <location evidence="1">Membrane</location>
        <topology evidence="1">Multi-pass membrane protein</topology>
    </subcellularLocation>
</comment>
<feature type="transmembrane region" description="Helical" evidence="6">
    <location>
        <begin position="244"/>
        <end position="262"/>
    </location>
</feature>
<dbReference type="Proteomes" id="UP000030653">
    <property type="component" value="Unassembled WGS sequence"/>
</dbReference>
<dbReference type="NCBIfam" id="TIGR00800">
    <property type="entry name" value="ncs1"/>
    <property type="match status" value="1"/>
</dbReference>
<proteinExistence type="inferred from homology"/>
<evidence type="ECO:0000313" key="8">
    <source>
        <dbReference type="Proteomes" id="UP000030653"/>
    </source>
</evidence>
<dbReference type="RefSeq" id="XP_040628715.1">
    <property type="nucleotide sequence ID" value="XM_040775105.1"/>
</dbReference>
<keyword evidence="5 6" id="KW-0472">Membrane</keyword>
<evidence type="ECO:0000256" key="2">
    <source>
        <dbReference type="ARBA" id="ARBA00008974"/>
    </source>
</evidence>
<feature type="transmembrane region" description="Helical" evidence="6">
    <location>
        <begin position="370"/>
        <end position="387"/>
    </location>
</feature>